<evidence type="ECO:0000313" key="1">
    <source>
        <dbReference type="EMBL" id="CAA0828928.1"/>
    </source>
</evidence>
<dbReference type="Proteomes" id="UP001153555">
    <property type="component" value="Unassembled WGS sequence"/>
</dbReference>
<sequence>MKMKFQGFIWNVLVHEKPLVVGNAIANEGDKMTVVHTGDDFNLGLELSLSLAAPSLEALDGHDTVIGQDSLVHVTKPPLPYKVSLTKPVCGRCKLLIA</sequence>
<dbReference type="EMBL" id="CACSLK010027758">
    <property type="protein sequence ID" value="CAA0828928.1"/>
    <property type="molecule type" value="Genomic_DNA"/>
</dbReference>
<keyword evidence="2" id="KW-1185">Reference proteome</keyword>
<protein>
    <submittedName>
        <fullName evidence="1">Uncharacterized protein</fullName>
    </submittedName>
</protein>
<organism evidence="1 2">
    <name type="scientific">Striga hermonthica</name>
    <name type="common">Purple witchweed</name>
    <name type="synonym">Buchnera hermonthica</name>
    <dbReference type="NCBI Taxonomy" id="68872"/>
    <lineage>
        <taxon>Eukaryota</taxon>
        <taxon>Viridiplantae</taxon>
        <taxon>Streptophyta</taxon>
        <taxon>Embryophyta</taxon>
        <taxon>Tracheophyta</taxon>
        <taxon>Spermatophyta</taxon>
        <taxon>Magnoliopsida</taxon>
        <taxon>eudicotyledons</taxon>
        <taxon>Gunneridae</taxon>
        <taxon>Pentapetalae</taxon>
        <taxon>asterids</taxon>
        <taxon>lamiids</taxon>
        <taxon>Lamiales</taxon>
        <taxon>Orobanchaceae</taxon>
        <taxon>Buchnereae</taxon>
        <taxon>Striga</taxon>
    </lineage>
</organism>
<gene>
    <name evidence="1" type="ORF">SHERM_24549</name>
</gene>
<evidence type="ECO:0000313" key="2">
    <source>
        <dbReference type="Proteomes" id="UP001153555"/>
    </source>
</evidence>
<proteinExistence type="predicted"/>
<name>A0A9N7NED7_STRHE</name>
<accession>A0A9N7NED7</accession>
<reference evidence="1" key="1">
    <citation type="submission" date="2019-12" db="EMBL/GenBank/DDBJ databases">
        <authorList>
            <person name="Scholes J."/>
        </authorList>
    </citation>
    <scope>NUCLEOTIDE SEQUENCE</scope>
</reference>
<dbReference type="AlphaFoldDB" id="A0A9N7NED7"/>
<comment type="caution">
    <text evidence="1">The sequence shown here is derived from an EMBL/GenBank/DDBJ whole genome shotgun (WGS) entry which is preliminary data.</text>
</comment>